<protein>
    <submittedName>
        <fullName evidence="1">Uncharacterized protein</fullName>
    </submittedName>
</protein>
<gene>
    <name evidence="1" type="ORF">CAter282_0184</name>
</gene>
<evidence type="ECO:0000313" key="2">
    <source>
        <dbReference type="Proteomes" id="UP000071778"/>
    </source>
</evidence>
<reference evidence="1 2" key="1">
    <citation type="submission" date="2015-11" db="EMBL/GenBank/DDBJ databases">
        <title>Exploring the genomic traits of fungus-feeding bacterial genus Collimonas.</title>
        <authorList>
            <person name="Song C."/>
            <person name="Schmidt R."/>
            <person name="de Jager V."/>
            <person name="Krzyzanowska D."/>
            <person name="Jongedijk E."/>
            <person name="Cankar K."/>
            <person name="Beekwilder J."/>
            <person name="van Veen A."/>
            <person name="de Boer W."/>
            <person name="van Veen J.A."/>
            <person name="Garbeva P."/>
        </authorList>
    </citation>
    <scope>NUCLEOTIDE SEQUENCE [LARGE SCALE GENOMIC DNA]</scope>
    <source>
        <strain evidence="1 2">Ter282</strain>
    </source>
</reference>
<dbReference type="PATRIC" id="fig|279058.18.peg.190"/>
<proteinExistence type="predicted"/>
<organism evidence="1 2">
    <name type="scientific">Collimonas arenae</name>
    <dbReference type="NCBI Taxonomy" id="279058"/>
    <lineage>
        <taxon>Bacteria</taxon>
        <taxon>Pseudomonadati</taxon>
        <taxon>Pseudomonadota</taxon>
        <taxon>Betaproteobacteria</taxon>
        <taxon>Burkholderiales</taxon>
        <taxon>Oxalobacteraceae</taxon>
        <taxon>Collimonas</taxon>
    </lineage>
</organism>
<dbReference type="Proteomes" id="UP000071778">
    <property type="component" value="Chromosome"/>
</dbReference>
<dbReference type="EMBL" id="CP013235">
    <property type="protein sequence ID" value="AMP08008.1"/>
    <property type="molecule type" value="Genomic_DNA"/>
</dbReference>
<sequence>MKPGLQLPRLCDEPQPGTTELRVAGANGDLKAGIRECLPICR</sequence>
<keyword evidence="2" id="KW-1185">Reference proteome</keyword>
<evidence type="ECO:0000313" key="1">
    <source>
        <dbReference type="EMBL" id="AMP08008.1"/>
    </source>
</evidence>
<dbReference type="AlphaFoldDB" id="A0A127QD68"/>
<accession>A0A127QD68</accession>
<name>A0A127QD68_9BURK</name>